<dbReference type="EMBL" id="QJNU01000004">
    <property type="protein sequence ID" value="RYP11223.1"/>
    <property type="molecule type" value="Genomic_DNA"/>
</dbReference>
<dbReference type="Gene3D" id="3.30.530.20">
    <property type="match status" value="1"/>
</dbReference>
<reference evidence="1 2" key="1">
    <citation type="submission" date="2018-06" db="EMBL/GenBank/DDBJ databases">
        <title>Complete Genomes of Monosporascus.</title>
        <authorList>
            <person name="Robinson A.J."/>
            <person name="Natvig D.O."/>
        </authorList>
    </citation>
    <scope>NUCLEOTIDE SEQUENCE [LARGE SCALE GENOMIC DNA]</scope>
    <source>
        <strain evidence="1 2">CBS 110550</strain>
    </source>
</reference>
<dbReference type="OrthoDB" id="509124at2759"/>
<name>A0A4Q4TZY3_9PEZI</name>
<dbReference type="CDD" id="cd07822">
    <property type="entry name" value="SRPBCC_4"/>
    <property type="match status" value="1"/>
</dbReference>
<proteinExistence type="predicted"/>
<comment type="caution">
    <text evidence="1">The sequence shown here is derived from an EMBL/GenBank/DDBJ whole genome shotgun (WGS) entry which is preliminary data.</text>
</comment>
<evidence type="ECO:0008006" key="3">
    <source>
        <dbReference type="Google" id="ProtNLM"/>
    </source>
</evidence>
<sequence>MGQSQSLSTQIEIAATPETFLDFQRYKEWHQTFFITSLDPSKRPTDLKPGDRLEVDIKGFSFKPTVVENSPGCFQWRGSVPVLFNGTHQFHFSHSLETPRGTTLVQKEDFTGLLAFMMRPGWRMEKQTRENFNTLNRDLKAAAEKVAS</sequence>
<dbReference type="PANTHER" id="PTHR36166:SF1">
    <property type="entry name" value="SRPBCC DOMAIN-CONTAINING PROTEIN"/>
    <property type="match status" value="1"/>
</dbReference>
<dbReference type="PANTHER" id="PTHR36166">
    <property type="entry name" value="CHROMOSOME 9, WHOLE GENOME SHOTGUN SEQUENCE"/>
    <property type="match status" value="1"/>
</dbReference>
<protein>
    <recommendedName>
        <fullName evidence="3">SRPBCC domain-containing protein</fullName>
    </recommendedName>
</protein>
<dbReference type="InterPro" id="IPR023393">
    <property type="entry name" value="START-like_dom_sf"/>
</dbReference>
<evidence type="ECO:0000313" key="1">
    <source>
        <dbReference type="EMBL" id="RYP11223.1"/>
    </source>
</evidence>
<dbReference type="Pfam" id="PF10604">
    <property type="entry name" value="Polyketide_cyc2"/>
    <property type="match status" value="1"/>
</dbReference>
<dbReference type="Proteomes" id="UP000293360">
    <property type="component" value="Unassembled WGS sequence"/>
</dbReference>
<dbReference type="SUPFAM" id="SSF55961">
    <property type="entry name" value="Bet v1-like"/>
    <property type="match status" value="1"/>
</dbReference>
<gene>
    <name evidence="1" type="ORF">DL764_000179</name>
</gene>
<organism evidence="1 2">
    <name type="scientific">Monosporascus ibericus</name>
    <dbReference type="NCBI Taxonomy" id="155417"/>
    <lineage>
        <taxon>Eukaryota</taxon>
        <taxon>Fungi</taxon>
        <taxon>Dikarya</taxon>
        <taxon>Ascomycota</taxon>
        <taxon>Pezizomycotina</taxon>
        <taxon>Sordariomycetes</taxon>
        <taxon>Xylariomycetidae</taxon>
        <taxon>Xylariales</taxon>
        <taxon>Xylariales incertae sedis</taxon>
        <taxon>Monosporascus</taxon>
    </lineage>
</organism>
<dbReference type="InterPro" id="IPR019587">
    <property type="entry name" value="Polyketide_cyclase/dehydratase"/>
</dbReference>
<keyword evidence="2" id="KW-1185">Reference proteome</keyword>
<evidence type="ECO:0000313" key="2">
    <source>
        <dbReference type="Proteomes" id="UP000293360"/>
    </source>
</evidence>
<accession>A0A4Q4TZY3</accession>
<dbReference type="AlphaFoldDB" id="A0A4Q4TZY3"/>
<dbReference type="STRING" id="155417.A0A4Q4TZY3"/>